<feature type="domain" description="Protein CR006 P-loop" evidence="2">
    <location>
        <begin position="21"/>
        <end position="723"/>
    </location>
</feature>
<dbReference type="EMBL" id="PEOG01000008">
    <property type="protein sequence ID" value="PIM54718.1"/>
    <property type="molecule type" value="Genomic_DNA"/>
</dbReference>
<evidence type="ECO:0000256" key="1">
    <source>
        <dbReference type="SAM" id="Coils"/>
    </source>
</evidence>
<evidence type="ECO:0000259" key="2">
    <source>
        <dbReference type="Pfam" id="PF13166"/>
    </source>
</evidence>
<dbReference type="PANTHER" id="PTHR32114">
    <property type="entry name" value="ABC TRANSPORTER ABCH.3"/>
    <property type="match status" value="1"/>
</dbReference>
<keyword evidence="1" id="KW-0175">Coiled coil</keyword>
<dbReference type="Pfam" id="PF13166">
    <property type="entry name" value="AAA_13"/>
    <property type="match status" value="1"/>
</dbReference>
<dbReference type="AlphaFoldDB" id="A0A2G9CE59"/>
<accession>A0A2G9CE59</accession>
<dbReference type="RefSeq" id="WP_099860094.1">
    <property type="nucleotide sequence ID" value="NZ_PEOG01000008.1"/>
</dbReference>
<reference evidence="3 4" key="1">
    <citation type="submission" date="2017-11" db="EMBL/GenBank/DDBJ databases">
        <title>Draft genome sequence of Mitsuaria sp. HWN-4.</title>
        <authorList>
            <person name="Gundlapally S.R."/>
        </authorList>
    </citation>
    <scope>NUCLEOTIDE SEQUENCE [LARGE SCALE GENOMIC DNA]</scope>
    <source>
        <strain evidence="3 4">HWN-4</strain>
    </source>
</reference>
<dbReference type="Proteomes" id="UP000231501">
    <property type="component" value="Unassembled WGS sequence"/>
</dbReference>
<dbReference type="OrthoDB" id="9795565at2"/>
<dbReference type="PANTHER" id="PTHR32114:SF2">
    <property type="entry name" value="ABC TRANSPORTER ABCH.3"/>
    <property type="match status" value="1"/>
</dbReference>
<protein>
    <recommendedName>
        <fullName evidence="2">Protein CR006 P-loop domain-containing protein</fullName>
    </recommendedName>
</protein>
<dbReference type="InterPro" id="IPR027417">
    <property type="entry name" value="P-loop_NTPase"/>
</dbReference>
<dbReference type="InterPro" id="IPR026866">
    <property type="entry name" value="CR006_AAA"/>
</dbReference>
<keyword evidence="4" id="KW-1185">Reference proteome</keyword>
<comment type="caution">
    <text evidence="3">The sequence shown here is derived from an EMBL/GenBank/DDBJ whole genome shotgun (WGS) entry which is preliminary data.</text>
</comment>
<evidence type="ECO:0000313" key="4">
    <source>
        <dbReference type="Proteomes" id="UP000231501"/>
    </source>
</evidence>
<proteinExistence type="predicted"/>
<evidence type="ECO:0000313" key="3">
    <source>
        <dbReference type="EMBL" id="PIM54718.1"/>
    </source>
</evidence>
<dbReference type="SUPFAM" id="SSF52540">
    <property type="entry name" value="P-loop containing nucleoside triphosphate hydrolases"/>
    <property type="match status" value="1"/>
</dbReference>
<feature type="coiled-coil region" evidence="1">
    <location>
        <begin position="114"/>
        <end position="162"/>
    </location>
</feature>
<name>A0A2G9CE59_9BURK</name>
<organism evidence="3 4">
    <name type="scientific">Roseateles chitinivorans</name>
    <dbReference type="NCBI Taxonomy" id="2917965"/>
    <lineage>
        <taxon>Bacteria</taxon>
        <taxon>Pseudomonadati</taxon>
        <taxon>Pseudomonadota</taxon>
        <taxon>Betaproteobacteria</taxon>
        <taxon>Burkholderiales</taxon>
        <taxon>Sphaerotilaceae</taxon>
        <taxon>Roseateles</taxon>
    </lineage>
</organism>
<sequence length="756" mass="86288">MIKNILKISGLGVYENYSWPPGTEDFEKKNIIYGWNYSGKTTLSRVFSCLEERSLIADLQGCSFALQTDAGEINVGNISSSPLRVRVFNSDFVRENISFSGQGFKPILLLGKGSEDAQRKVEKIEVRNKDVAQAIQRIAGRINDLERSFEEAKREAARNIRQTLRIDPYTATHLVRDAASLQGKGSALRSEEELARLIEQALETDASKPIRLEEIQMKPPLLPHIRAEVEVVLRSQPSLSNTLDALKNNPALEQWIEDGVHLHQSHDHCEFCGNALDQERMHQFSMHFSKDLEMHRDEIRKAIEKVKGTYHQGDLPRIAEIYAPYREELQEALNSYSVAIGGYNQAVKDYGLILQEKLKNPYQAFEAPVIPMPLILSFQNEINSLNRIIQKHNQHVLEFESSRTKAAEGARLHFVQQFLDDQNFLGHERRAKRCASRKQRLERSVEVTRPILSELKASISQAEEGRSRINEKLRSMLGSEAVQIKSQKNTSGSDEFLLIRKGGKPARNLSDGERTAVAFAYFVVGLEDLTEDQFKDTIVFIDDPISSLDANHLFQVTASIRETFFHRVPQPNKTTSWATRCKQIFISTHNFQFFDLIRELEPTAKKEARLYFIKKISATKSVLGNMPKSLSRYSSEYHYLFEAILGFHNSQDKASFENLMMLPNAVRRFTELYTYSRIPTPRDGSVDQRAEKLFGSESAKRILKMLHKFSHGNNIESFTASNELIFDLEHTVNDLLGHIQTNDPHHWNALLEAVQP</sequence>
<gene>
    <name evidence="3" type="ORF">CS062_03555</name>
</gene>
<dbReference type="Gene3D" id="3.40.50.300">
    <property type="entry name" value="P-loop containing nucleotide triphosphate hydrolases"/>
    <property type="match status" value="1"/>
</dbReference>